<keyword evidence="1" id="KW-0540">Nuclease</keyword>
<reference evidence="9" key="1">
    <citation type="journal article" date="2019" name="BMC Genomics">
        <title>A new reference genome for Sorghum bicolor reveals high levels of sequence similarity between sweet and grain genotypes: implications for the genetics of sugar metabolism.</title>
        <authorList>
            <person name="Cooper E.A."/>
            <person name="Brenton Z.W."/>
            <person name="Flinn B.S."/>
            <person name="Jenkins J."/>
            <person name="Shu S."/>
            <person name="Flowers D."/>
            <person name="Luo F."/>
            <person name="Wang Y."/>
            <person name="Xia P."/>
            <person name="Barry K."/>
            <person name="Daum C."/>
            <person name="Lipzen A."/>
            <person name="Yoshinaga Y."/>
            <person name="Schmutz J."/>
            <person name="Saski C."/>
            <person name="Vermerris W."/>
            <person name="Kresovich S."/>
        </authorList>
    </citation>
    <scope>NUCLEOTIDE SEQUENCE</scope>
</reference>
<sequence>MFDFFVVIDFEATCQEGSVIYPQEIIEFPSVLVDGATGRTLSTFRTYVRPRHHPRLTDFCRDLTGITQGDVDAGVTLAEALDMHDRWLEAHGAKLGKLAVVTWGDWDCRTMLDRECRFKGIEKPHYFDDWINLRLPFSAAFGVGNVRFTLQDAIRKAGLQWEGRLHCGLDDALNTAHLLVELMRRGTLLKITGSLEPKRSPPRPEPKAALPCVGPRSVVPTLPPQPQAPLPCAAAAGMDTVPCCFCGVASKLGVVATPGQMQGHYFYGCGWWTPTCSFFMWAI</sequence>
<dbReference type="Gene3D" id="3.30.420.10">
    <property type="entry name" value="Ribonuclease H-like superfamily/Ribonuclease H"/>
    <property type="match status" value="1"/>
</dbReference>
<evidence type="ECO:0000313" key="10">
    <source>
        <dbReference type="Proteomes" id="UP000807115"/>
    </source>
</evidence>
<feature type="domain" description="GRF-type" evidence="8">
    <location>
        <begin position="244"/>
        <end position="283"/>
    </location>
</feature>
<accession>A0A921QJU2</accession>
<keyword evidence="6" id="KW-0269">Exonuclease</keyword>
<dbReference type="EMBL" id="CM027686">
    <property type="protein sequence ID" value="KAG0522931.1"/>
    <property type="molecule type" value="Genomic_DNA"/>
</dbReference>
<dbReference type="InterPro" id="IPR013520">
    <property type="entry name" value="Ribonucl_H"/>
</dbReference>
<evidence type="ECO:0000256" key="5">
    <source>
        <dbReference type="ARBA" id="ARBA00022833"/>
    </source>
</evidence>
<dbReference type="InterPro" id="IPR051274">
    <property type="entry name" value="3-5_Exoribonuclease"/>
</dbReference>
<dbReference type="GO" id="GO:0008270">
    <property type="term" value="F:zinc ion binding"/>
    <property type="evidence" value="ECO:0007669"/>
    <property type="project" value="UniProtKB-KW"/>
</dbReference>
<dbReference type="Gramene" id="EES13527">
    <property type="protein sequence ID" value="EES13527"/>
    <property type="gene ID" value="SORBI_3007G076500"/>
</dbReference>
<keyword evidence="3 7" id="KW-0863">Zinc-finger</keyword>
<evidence type="ECO:0000313" key="9">
    <source>
        <dbReference type="EMBL" id="KAG0522931.1"/>
    </source>
</evidence>
<evidence type="ECO:0000256" key="2">
    <source>
        <dbReference type="ARBA" id="ARBA00022723"/>
    </source>
</evidence>
<evidence type="ECO:0000259" key="8">
    <source>
        <dbReference type="PROSITE" id="PS51999"/>
    </source>
</evidence>
<evidence type="ECO:0000256" key="6">
    <source>
        <dbReference type="ARBA" id="ARBA00022839"/>
    </source>
</evidence>
<protein>
    <recommendedName>
        <fullName evidence="8">GRF-type domain-containing protein</fullName>
    </recommendedName>
</protein>
<evidence type="ECO:0000256" key="3">
    <source>
        <dbReference type="ARBA" id="ARBA00022771"/>
    </source>
</evidence>
<dbReference type="InterPro" id="IPR036397">
    <property type="entry name" value="RNaseH_sf"/>
</dbReference>
<dbReference type="InterPro" id="IPR010666">
    <property type="entry name" value="Znf_GRF"/>
</dbReference>
<reference evidence="9" key="2">
    <citation type="submission" date="2020-10" db="EMBL/GenBank/DDBJ databases">
        <authorList>
            <person name="Cooper E.A."/>
            <person name="Brenton Z.W."/>
            <person name="Flinn B.S."/>
            <person name="Jenkins J."/>
            <person name="Shu S."/>
            <person name="Flowers D."/>
            <person name="Luo F."/>
            <person name="Wang Y."/>
            <person name="Xia P."/>
            <person name="Barry K."/>
            <person name="Daum C."/>
            <person name="Lipzen A."/>
            <person name="Yoshinaga Y."/>
            <person name="Schmutz J."/>
            <person name="Saski C."/>
            <person name="Vermerris W."/>
            <person name="Kresovich S."/>
        </authorList>
    </citation>
    <scope>NUCLEOTIDE SEQUENCE</scope>
</reference>
<dbReference type="Proteomes" id="UP000807115">
    <property type="component" value="Chromosome 7"/>
</dbReference>
<comment type="caution">
    <text evidence="9">The sequence shown here is derived from an EMBL/GenBank/DDBJ whole genome shotgun (WGS) entry which is preliminary data.</text>
</comment>
<dbReference type="CDD" id="cd06133">
    <property type="entry name" value="ERI-1_3'hExo_like"/>
    <property type="match status" value="1"/>
</dbReference>
<keyword evidence="2" id="KW-0479">Metal-binding</keyword>
<organism evidence="9 10">
    <name type="scientific">Sorghum bicolor</name>
    <name type="common">Sorghum</name>
    <name type="synonym">Sorghum vulgare</name>
    <dbReference type="NCBI Taxonomy" id="4558"/>
    <lineage>
        <taxon>Eukaryota</taxon>
        <taxon>Viridiplantae</taxon>
        <taxon>Streptophyta</taxon>
        <taxon>Embryophyta</taxon>
        <taxon>Tracheophyta</taxon>
        <taxon>Spermatophyta</taxon>
        <taxon>Magnoliopsida</taxon>
        <taxon>Liliopsida</taxon>
        <taxon>Poales</taxon>
        <taxon>Poaceae</taxon>
        <taxon>PACMAD clade</taxon>
        <taxon>Panicoideae</taxon>
        <taxon>Andropogonodae</taxon>
        <taxon>Andropogoneae</taxon>
        <taxon>Sorghinae</taxon>
        <taxon>Sorghum</taxon>
    </lineage>
</organism>
<dbReference type="AlphaFoldDB" id="A0A921QJU2"/>
<evidence type="ECO:0000256" key="7">
    <source>
        <dbReference type="PROSITE-ProRule" id="PRU01343"/>
    </source>
</evidence>
<dbReference type="SMART" id="SM00479">
    <property type="entry name" value="EXOIII"/>
    <property type="match status" value="1"/>
</dbReference>
<dbReference type="InterPro" id="IPR047201">
    <property type="entry name" value="ERI-1_3'hExo-like"/>
</dbReference>
<dbReference type="PANTHER" id="PTHR23044">
    <property type="entry name" value="3'-5' EXONUCLEASE ERI1-RELATED"/>
    <property type="match status" value="1"/>
</dbReference>
<dbReference type="OMA" id="CRELTHI"/>
<name>A0A921QJU2_SORBI</name>
<dbReference type="InterPro" id="IPR012337">
    <property type="entry name" value="RNaseH-like_sf"/>
</dbReference>
<dbReference type="PANTHER" id="PTHR23044:SF76">
    <property type="entry name" value="OS11G0525900 PROTEIN"/>
    <property type="match status" value="1"/>
</dbReference>
<keyword evidence="4" id="KW-0378">Hydrolase</keyword>
<dbReference type="SUPFAM" id="SSF53098">
    <property type="entry name" value="Ribonuclease H-like"/>
    <property type="match status" value="1"/>
</dbReference>
<keyword evidence="5" id="KW-0862">Zinc</keyword>
<dbReference type="GO" id="GO:0003676">
    <property type="term" value="F:nucleic acid binding"/>
    <property type="evidence" value="ECO:0007669"/>
    <property type="project" value="InterPro"/>
</dbReference>
<dbReference type="Pfam" id="PF00929">
    <property type="entry name" value="RNase_T"/>
    <property type="match status" value="1"/>
</dbReference>
<gene>
    <name evidence="9" type="ORF">BDA96_07G080000</name>
</gene>
<dbReference type="GO" id="GO:0000175">
    <property type="term" value="F:3'-5'-RNA exonuclease activity"/>
    <property type="evidence" value="ECO:0007669"/>
    <property type="project" value="InterPro"/>
</dbReference>
<evidence type="ECO:0000256" key="1">
    <source>
        <dbReference type="ARBA" id="ARBA00022722"/>
    </source>
</evidence>
<proteinExistence type="predicted"/>
<evidence type="ECO:0000256" key="4">
    <source>
        <dbReference type="ARBA" id="ARBA00022801"/>
    </source>
</evidence>
<dbReference type="PROSITE" id="PS51999">
    <property type="entry name" value="ZF_GRF"/>
    <property type="match status" value="1"/>
</dbReference>